<evidence type="ECO:0000313" key="8">
    <source>
        <dbReference type="EMBL" id="AOZ73211.1"/>
    </source>
</evidence>
<proteinExistence type="predicted"/>
<feature type="transmembrane region" description="Helical" evidence="6">
    <location>
        <begin position="21"/>
        <end position="40"/>
    </location>
</feature>
<comment type="subcellular location">
    <subcellularLocation>
        <location evidence="1">Cell membrane</location>
        <topology evidence="1">Multi-pass membrane protein</topology>
    </subcellularLocation>
</comment>
<dbReference type="Pfam" id="PF02687">
    <property type="entry name" value="FtsX"/>
    <property type="match status" value="1"/>
</dbReference>
<evidence type="ECO:0000259" key="7">
    <source>
        <dbReference type="Pfam" id="PF02687"/>
    </source>
</evidence>
<feature type="transmembrane region" description="Helical" evidence="6">
    <location>
        <begin position="249"/>
        <end position="269"/>
    </location>
</feature>
<accession>A0A1D9MLG5</accession>
<gene>
    <name evidence="8" type="ORF">BK816_07830</name>
</gene>
<feature type="domain" description="ABC3 transporter permease C-terminal" evidence="7">
    <location>
        <begin position="249"/>
        <end position="337"/>
    </location>
</feature>
<dbReference type="AlphaFoldDB" id="A0A1D9MLG5"/>
<dbReference type="EMBL" id="CP017812">
    <property type="protein sequence ID" value="AOZ73211.1"/>
    <property type="molecule type" value="Genomic_DNA"/>
</dbReference>
<dbReference type="Proteomes" id="UP000176288">
    <property type="component" value="Chromosome"/>
</dbReference>
<evidence type="ECO:0000256" key="3">
    <source>
        <dbReference type="ARBA" id="ARBA00022692"/>
    </source>
</evidence>
<protein>
    <recommendedName>
        <fullName evidence="7">ABC3 transporter permease C-terminal domain-containing protein</fullName>
    </recommendedName>
</protein>
<organism evidence="8 9">
    <name type="scientific">Boudabousia tangfeifanii</name>
    <dbReference type="NCBI Taxonomy" id="1912795"/>
    <lineage>
        <taxon>Bacteria</taxon>
        <taxon>Bacillati</taxon>
        <taxon>Actinomycetota</taxon>
        <taxon>Actinomycetes</taxon>
        <taxon>Actinomycetales</taxon>
        <taxon>Actinomycetaceae</taxon>
        <taxon>Boudabousia</taxon>
    </lineage>
</organism>
<keyword evidence="4 6" id="KW-1133">Transmembrane helix</keyword>
<feature type="transmembrane region" description="Helical" evidence="6">
    <location>
        <begin position="289"/>
        <end position="320"/>
    </location>
</feature>
<dbReference type="STRING" id="1912795.BK816_07830"/>
<evidence type="ECO:0000256" key="6">
    <source>
        <dbReference type="SAM" id="Phobius"/>
    </source>
</evidence>
<evidence type="ECO:0000313" key="9">
    <source>
        <dbReference type="Proteomes" id="UP000176288"/>
    </source>
</evidence>
<keyword evidence="2" id="KW-1003">Cell membrane</keyword>
<sequence length="362" mass="38878">MKLKTICKVAAQEIRAEKVSTFLLALIVCATIASAILTVGQNAAQKARVDELLASASGRTFTLQETGEENRINASVCQAIHRLETVETAVCLGDITDVYPTSLQHIVNVPVQVIDQIEHVTTQPVKKADNYLYATPNALDKLSFKTSSGEVTDPHTNLTYQVAGQIVPTPGLESLNGSLLQVAANPTQTRFFKMIVTAKTLDSLENTRRAALSLLGNPNANQVKVVSHTGISQNLKIIQADVLNYQKTMLAQILAIGIFLVTLVVFGDVISRRKTIGRRRALGISRADLITLVAVRTMLIATITGVAATLLSTVITYYYFAPPPASFLLSTNLLVIAAAGLGSFPGAIWAAWSDPVSVLRTP</sequence>
<dbReference type="KEGG" id="avu:BK816_07830"/>
<feature type="transmembrane region" description="Helical" evidence="6">
    <location>
        <begin position="332"/>
        <end position="352"/>
    </location>
</feature>
<reference evidence="8 9" key="1">
    <citation type="submission" date="2016-10" db="EMBL/GenBank/DDBJ databases">
        <title>Actinomyces aegypiusis sp. nov., isolated from the Aegypius monachus in Qinghai Tibet Plateau China.</title>
        <authorList>
            <person name="Wang Y."/>
        </authorList>
    </citation>
    <scope>NUCLEOTIDE SEQUENCE [LARGE SCALE GENOMIC DNA]</scope>
    <source>
        <strain evidence="8 9">VUL4_3</strain>
    </source>
</reference>
<dbReference type="GO" id="GO:0005886">
    <property type="term" value="C:plasma membrane"/>
    <property type="evidence" value="ECO:0007669"/>
    <property type="project" value="UniProtKB-SubCell"/>
</dbReference>
<evidence type="ECO:0000256" key="5">
    <source>
        <dbReference type="ARBA" id="ARBA00023136"/>
    </source>
</evidence>
<name>A0A1D9MLG5_9ACTO</name>
<keyword evidence="3 6" id="KW-0812">Transmembrane</keyword>
<evidence type="ECO:0000256" key="4">
    <source>
        <dbReference type="ARBA" id="ARBA00022989"/>
    </source>
</evidence>
<dbReference type="InterPro" id="IPR003838">
    <property type="entry name" value="ABC3_permease_C"/>
</dbReference>
<evidence type="ECO:0000256" key="2">
    <source>
        <dbReference type="ARBA" id="ARBA00022475"/>
    </source>
</evidence>
<keyword evidence="5 6" id="KW-0472">Membrane</keyword>
<evidence type="ECO:0000256" key="1">
    <source>
        <dbReference type="ARBA" id="ARBA00004651"/>
    </source>
</evidence>
<keyword evidence="9" id="KW-1185">Reference proteome</keyword>